<evidence type="ECO:0000259" key="6">
    <source>
        <dbReference type="PROSITE" id="PS52015"/>
    </source>
</evidence>
<dbReference type="SUPFAM" id="SSF74653">
    <property type="entry name" value="TolA/TonB C-terminal domain"/>
    <property type="match status" value="1"/>
</dbReference>
<dbReference type="EMBL" id="QYUK01000011">
    <property type="protein sequence ID" value="RJF88887.1"/>
    <property type="molecule type" value="Genomic_DNA"/>
</dbReference>
<evidence type="ECO:0000256" key="4">
    <source>
        <dbReference type="ARBA" id="ARBA00023136"/>
    </source>
</evidence>
<dbReference type="GO" id="GO:0055085">
    <property type="term" value="P:transmembrane transport"/>
    <property type="evidence" value="ECO:0007669"/>
    <property type="project" value="InterPro"/>
</dbReference>
<organism evidence="7 8">
    <name type="scientific">Oleomonas cavernae</name>
    <dbReference type="NCBI Taxonomy" id="2320859"/>
    <lineage>
        <taxon>Bacteria</taxon>
        <taxon>Pseudomonadati</taxon>
        <taxon>Pseudomonadota</taxon>
        <taxon>Alphaproteobacteria</taxon>
        <taxon>Acetobacterales</taxon>
        <taxon>Acetobacteraceae</taxon>
        <taxon>Oleomonas</taxon>
    </lineage>
</organism>
<feature type="signal peptide" evidence="5">
    <location>
        <begin position="1"/>
        <end position="22"/>
    </location>
</feature>
<dbReference type="Gene3D" id="3.30.1150.10">
    <property type="match status" value="1"/>
</dbReference>
<sequence length="151" mass="16983">MRYLALAMLAISIWLTGAPAGALDSLELYPKGVSPKWLETADEPKAPDEAKHEVDPSIFDAWRAEVRTIVRENMNFPLIARLQHDATSAGIGLTVDRSGRIEAATVAKSSGNEDVDEVTRQMFERMTFPPLPTAYPYQKLKFVYTINYKFY</sequence>
<dbReference type="Proteomes" id="UP000284605">
    <property type="component" value="Unassembled WGS sequence"/>
</dbReference>
<dbReference type="GO" id="GO:0016020">
    <property type="term" value="C:membrane"/>
    <property type="evidence" value="ECO:0007669"/>
    <property type="project" value="UniProtKB-SubCell"/>
</dbReference>
<comment type="caution">
    <text evidence="7">The sequence shown here is derived from an EMBL/GenBank/DDBJ whole genome shotgun (WGS) entry which is preliminary data.</text>
</comment>
<keyword evidence="3" id="KW-1133">Transmembrane helix</keyword>
<keyword evidence="5" id="KW-0732">Signal</keyword>
<dbReference type="AlphaFoldDB" id="A0A418WFT9"/>
<protein>
    <submittedName>
        <fullName evidence="7">TonB family protein</fullName>
    </submittedName>
</protein>
<evidence type="ECO:0000313" key="8">
    <source>
        <dbReference type="Proteomes" id="UP000284605"/>
    </source>
</evidence>
<keyword evidence="4" id="KW-0472">Membrane</keyword>
<reference evidence="7 8" key="1">
    <citation type="submission" date="2018-09" db="EMBL/GenBank/DDBJ databases">
        <authorList>
            <person name="Zhu H."/>
        </authorList>
    </citation>
    <scope>NUCLEOTIDE SEQUENCE [LARGE SCALE GENOMIC DNA]</scope>
    <source>
        <strain evidence="7 8">K1W22B-8</strain>
    </source>
</reference>
<keyword evidence="2" id="KW-0812">Transmembrane</keyword>
<dbReference type="OrthoDB" id="8481221at2"/>
<dbReference type="InterPro" id="IPR006260">
    <property type="entry name" value="TonB/TolA_C"/>
</dbReference>
<evidence type="ECO:0000256" key="2">
    <source>
        <dbReference type="ARBA" id="ARBA00022692"/>
    </source>
</evidence>
<evidence type="ECO:0000256" key="5">
    <source>
        <dbReference type="SAM" id="SignalP"/>
    </source>
</evidence>
<evidence type="ECO:0000313" key="7">
    <source>
        <dbReference type="EMBL" id="RJF88887.1"/>
    </source>
</evidence>
<dbReference type="Pfam" id="PF13103">
    <property type="entry name" value="TonB_2"/>
    <property type="match status" value="1"/>
</dbReference>
<gene>
    <name evidence="7" type="ORF">D3874_19470</name>
</gene>
<dbReference type="NCBIfam" id="TIGR01352">
    <property type="entry name" value="tonB_Cterm"/>
    <property type="match status" value="1"/>
</dbReference>
<keyword evidence="8" id="KW-1185">Reference proteome</keyword>
<feature type="domain" description="TonB C-terminal" evidence="6">
    <location>
        <begin position="61"/>
        <end position="151"/>
    </location>
</feature>
<dbReference type="InterPro" id="IPR037682">
    <property type="entry name" value="TonB_C"/>
</dbReference>
<accession>A0A418WFT9</accession>
<dbReference type="PROSITE" id="PS52015">
    <property type="entry name" value="TONB_CTD"/>
    <property type="match status" value="1"/>
</dbReference>
<name>A0A418WFT9_9PROT</name>
<proteinExistence type="predicted"/>
<comment type="subcellular location">
    <subcellularLocation>
        <location evidence="1">Membrane</location>
        <topology evidence="1">Single-pass membrane protein</topology>
    </subcellularLocation>
</comment>
<evidence type="ECO:0000256" key="3">
    <source>
        <dbReference type="ARBA" id="ARBA00022989"/>
    </source>
</evidence>
<evidence type="ECO:0000256" key="1">
    <source>
        <dbReference type="ARBA" id="ARBA00004167"/>
    </source>
</evidence>
<feature type="chain" id="PRO_5019481569" evidence="5">
    <location>
        <begin position="23"/>
        <end position="151"/>
    </location>
</feature>
<dbReference type="RefSeq" id="WP_119779857.1">
    <property type="nucleotide sequence ID" value="NZ_QYUK01000011.1"/>
</dbReference>